<evidence type="ECO:0000313" key="5">
    <source>
        <dbReference type="EMBL" id="CAI6336578.1"/>
    </source>
</evidence>
<dbReference type="InterPro" id="IPR023352">
    <property type="entry name" value="MAPEG-like_dom_sf"/>
</dbReference>
<evidence type="ECO:0000256" key="2">
    <source>
        <dbReference type="ARBA" id="ARBA00022692"/>
    </source>
</evidence>
<comment type="subcellular location">
    <subcellularLocation>
        <location evidence="1">Membrane</location>
    </subcellularLocation>
</comment>
<dbReference type="Pfam" id="PF01124">
    <property type="entry name" value="MAPEG"/>
    <property type="match status" value="1"/>
</dbReference>
<gene>
    <name evidence="5" type="ORF">PDIGIT_LOCUS9681</name>
</gene>
<name>A0A9W4UHE1_9PLEO</name>
<keyword evidence="2" id="KW-0812">Transmembrane</keyword>
<evidence type="ECO:0000256" key="1">
    <source>
        <dbReference type="ARBA" id="ARBA00004370"/>
    </source>
</evidence>
<keyword evidence="3" id="KW-1133">Transmembrane helix</keyword>
<reference evidence="5" key="1">
    <citation type="submission" date="2023-01" db="EMBL/GenBank/DDBJ databases">
        <authorList>
            <person name="Van Ghelder C."/>
            <person name="Rancurel C."/>
        </authorList>
    </citation>
    <scope>NUCLEOTIDE SEQUENCE</scope>
    <source>
        <strain evidence="5">CNCM I-4278</strain>
    </source>
</reference>
<accession>A0A9W4UHE1</accession>
<sequence length="191" mass="21705">MQCNAMQIIVTKCYKQLSLANFSILITHISPPQVPSKKLSITTDMSSFVGLGRTQLLKPVIALAGWTFVQEIWMYATRIPAIYKYQVSFEEDKVKEDKHTKIPLWVHRMADNYNNLHEQPQVFYAVALTLTLLGEDHQYTRLAAWGYVGIRVAHSLWHNLVNEPFVRLCMFSSSSVVLAGLTARAASCLFL</sequence>
<keyword evidence="6" id="KW-1185">Reference proteome</keyword>
<keyword evidence="4" id="KW-0472">Membrane</keyword>
<dbReference type="Proteomes" id="UP001152607">
    <property type="component" value="Unassembled WGS sequence"/>
</dbReference>
<dbReference type="EMBL" id="CAOQHR010000006">
    <property type="protein sequence ID" value="CAI6336578.1"/>
    <property type="molecule type" value="Genomic_DNA"/>
</dbReference>
<proteinExistence type="predicted"/>
<protein>
    <submittedName>
        <fullName evidence="5">Uncharacterized protein</fullName>
    </submittedName>
</protein>
<dbReference type="GO" id="GO:0016020">
    <property type="term" value="C:membrane"/>
    <property type="evidence" value="ECO:0007669"/>
    <property type="project" value="UniProtKB-SubCell"/>
</dbReference>
<dbReference type="OrthoDB" id="4456959at2759"/>
<dbReference type="Gene3D" id="1.20.120.550">
    <property type="entry name" value="Membrane associated eicosanoid/glutathione metabolism-like domain"/>
    <property type="match status" value="1"/>
</dbReference>
<dbReference type="AlphaFoldDB" id="A0A9W4UHE1"/>
<evidence type="ECO:0000256" key="3">
    <source>
        <dbReference type="ARBA" id="ARBA00022989"/>
    </source>
</evidence>
<dbReference type="InterPro" id="IPR001129">
    <property type="entry name" value="Membr-assoc_MAPEG"/>
</dbReference>
<evidence type="ECO:0000313" key="6">
    <source>
        <dbReference type="Proteomes" id="UP001152607"/>
    </source>
</evidence>
<dbReference type="SUPFAM" id="SSF161084">
    <property type="entry name" value="MAPEG domain-like"/>
    <property type="match status" value="1"/>
</dbReference>
<organism evidence="5 6">
    <name type="scientific">Periconia digitata</name>
    <dbReference type="NCBI Taxonomy" id="1303443"/>
    <lineage>
        <taxon>Eukaryota</taxon>
        <taxon>Fungi</taxon>
        <taxon>Dikarya</taxon>
        <taxon>Ascomycota</taxon>
        <taxon>Pezizomycotina</taxon>
        <taxon>Dothideomycetes</taxon>
        <taxon>Pleosporomycetidae</taxon>
        <taxon>Pleosporales</taxon>
        <taxon>Massarineae</taxon>
        <taxon>Periconiaceae</taxon>
        <taxon>Periconia</taxon>
    </lineage>
</organism>
<comment type="caution">
    <text evidence="5">The sequence shown here is derived from an EMBL/GenBank/DDBJ whole genome shotgun (WGS) entry which is preliminary data.</text>
</comment>
<evidence type="ECO:0000256" key="4">
    <source>
        <dbReference type="ARBA" id="ARBA00023136"/>
    </source>
</evidence>